<accession>A0A1H8YHP3</accession>
<name>A0A1H8YHP3_9PSEU</name>
<dbReference type="PROSITE" id="PS51257">
    <property type="entry name" value="PROKAR_LIPOPROTEIN"/>
    <property type="match status" value="1"/>
</dbReference>
<dbReference type="STRING" id="394193.SAMN04489732_1177"/>
<evidence type="ECO:0000313" key="3">
    <source>
        <dbReference type="Proteomes" id="UP000198582"/>
    </source>
</evidence>
<keyword evidence="3" id="KW-1185">Reference proteome</keyword>
<dbReference type="Proteomes" id="UP000198582">
    <property type="component" value="Unassembled WGS sequence"/>
</dbReference>
<protein>
    <recommendedName>
        <fullName evidence="4">Lipoprotein</fullName>
    </recommendedName>
</protein>
<dbReference type="RefSeq" id="WP_091623798.1">
    <property type="nucleotide sequence ID" value="NZ_FOEF01000017.1"/>
</dbReference>
<gene>
    <name evidence="2" type="ORF">SAMN04489732_1177</name>
</gene>
<feature type="signal peptide" evidence="1">
    <location>
        <begin position="1"/>
        <end position="27"/>
    </location>
</feature>
<dbReference type="EMBL" id="FOEF01000017">
    <property type="protein sequence ID" value="SEP51689.1"/>
    <property type="molecule type" value="Genomic_DNA"/>
</dbReference>
<feature type="chain" id="PRO_5011669128" description="Lipoprotein" evidence="1">
    <location>
        <begin position="28"/>
        <end position="296"/>
    </location>
</feature>
<reference evidence="2 3" key="1">
    <citation type="submission" date="2016-10" db="EMBL/GenBank/DDBJ databases">
        <authorList>
            <person name="de Groot N.N."/>
        </authorList>
    </citation>
    <scope>NUCLEOTIDE SEQUENCE [LARGE SCALE GENOMIC DNA]</scope>
    <source>
        <strain evidence="2 3">DSM 44993</strain>
    </source>
</reference>
<evidence type="ECO:0000256" key="1">
    <source>
        <dbReference type="SAM" id="SignalP"/>
    </source>
</evidence>
<dbReference type="OrthoDB" id="3597808at2"/>
<proteinExistence type="predicted"/>
<evidence type="ECO:0008006" key="4">
    <source>
        <dbReference type="Google" id="ProtNLM"/>
    </source>
</evidence>
<keyword evidence="1" id="KW-0732">Signal</keyword>
<organism evidence="2 3">
    <name type="scientific">Amycolatopsis saalfeldensis</name>
    <dbReference type="NCBI Taxonomy" id="394193"/>
    <lineage>
        <taxon>Bacteria</taxon>
        <taxon>Bacillati</taxon>
        <taxon>Actinomycetota</taxon>
        <taxon>Actinomycetes</taxon>
        <taxon>Pseudonocardiales</taxon>
        <taxon>Pseudonocardiaceae</taxon>
        <taxon>Amycolatopsis</taxon>
    </lineage>
</organism>
<evidence type="ECO:0000313" key="2">
    <source>
        <dbReference type="EMBL" id="SEP51689.1"/>
    </source>
</evidence>
<sequence>MAKRAVKAISAVSAVLVLASACGQARAGTALPDGDQAASYVGAKFEKAMSKLEDSILDARDVTNSADAYLRIDDKYVHNLITSARTGSPESRVVHNRSQKNPDEIIDSFTPADGPVEYLYLGPAYKSLEPTPWVSMPKPDAGLVQPCAWGGVLTACKMADAVDASYAADKKAVRGAKSMGDGTTELTVNVPFSQFLDKRVEVIPADLQAKIGADLRKDPVPTTIRLNPDGSLIEFVMNAKLQGGGHNIELRYDFRFTGKASAQDLPKPPDATQVTALPDAAAKQDFYARLSQLQGN</sequence>
<dbReference type="AlphaFoldDB" id="A0A1H8YHP3"/>